<dbReference type="Pfam" id="PF18870">
    <property type="entry name" value="HEPN_RES_NTD1"/>
    <property type="match status" value="1"/>
</dbReference>
<keyword evidence="3" id="KW-1185">Reference proteome</keyword>
<dbReference type="KEGG" id="neu:NE0745"/>
<evidence type="ECO:0000313" key="2">
    <source>
        <dbReference type="EMBL" id="CAD84656.1"/>
    </source>
</evidence>
<dbReference type="SMART" id="SM00953">
    <property type="entry name" value="RES"/>
    <property type="match status" value="1"/>
</dbReference>
<dbReference type="GeneID" id="87103938"/>
<dbReference type="RefSeq" id="WP_011111361.1">
    <property type="nucleotide sequence ID" value="NC_004757.1"/>
</dbReference>
<reference evidence="2 3" key="1">
    <citation type="journal article" date="2003" name="J. Bacteriol.">
        <title>Complete genome sequence of the ammonia-oxidizing bacterium and obligate chemolithoautotroph Nitrosomonas europaea.</title>
        <authorList>
            <person name="Chain P."/>
            <person name="Lamerdin J."/>
            <person name="Larimer F."/>
            <person name="Regala W."/>
            <person name="Land M."/>
            <person name="Hauser L."/>
            <person name="Hooper A."/>
            <person name="Klotz M."/>
            <person name="Norton J."/>
            <person name="Sayavedra-Soto L."/>
            <person name="Arciero D."/>
            <person name="Hommes N."/>
            <person name="Whittaker M."/>
            <person name="Arp D."/>
        </authorList>
    </citation>
    <scope>NUCLEOTIDE SEQUENCE [LARGE SCALE GENOMIC DNA]</scope>
    <source>
        <strain evidence="3">ATCC 19718 / CIP 103999 / KCTC 2705 / NBRC 14298</strain>
    </source>
</reference>
<dbReference type="Pfam" id="PF08808">
    <property type="entry name" value="RES"/>
    <property type="match status" value="1"/>
</dbReference>
<dbReference type="STRING" id="228410.NE0745"/>
<name>Q82WE1_NITEU</name>
<feature type="domain" description="RES" evidence="1">
    <location>
        <begin position="200"/>
        <end position="354"/>
    </location>
</feature>
<evidence type="ECO:0000259" key="1">
    <source>
        <dbReference type="SMART" id="SM00953"/>
    </source>
</evidence>
<dbReference type="InterPro" id="IPR041206">
    <property type="entry name" value="HEPN/RES_NTD1"/>
</dbReference>
<accession>Q82WE1</accession>
<dbReference type="AlphaFoldDB" id="Q82WE1"/>
<dbReference type="EMBL" id="AL954747">
    <property type="protein sequence ID" value="CAD84656.1"/>
    <property type="molecule type" value="Genomic_DNA"/>
</dbReference>
<dbReference type="InterPro" id="IPR014914">
    <property type="entry name" value="RES_dom"/>
</dbReference>
<protein>
    <recommendedName>
        <fullName evidence="1">RES domain-containing protein</fullName>
    </recommendedName>
</protein>
<dbReference type="OrthoDB" id="648213at2"/>
<gene>
    <name evidence="2" type="ordered locus">NE0745</name>
</gene>
<dbReference type="eggNOG" id="ENOG502Z9NV">
    <property type="taxonomic scope" value="Bacteria"/>
</dbReference>
<evidence type="ECO:0000313" key="3">
    <source>
        <dbReference type="Proteomes" id="UP000001416"/>
    </source>
</evidence>
<organism evidence="2 3">
    <name type="scientific">Nitrosomonas europaea (strain ATCC 19718 / CIP 103999 / KCTC 2705 / NBRC 14298)</name>
    <dbReference type="NCBI Taxonomy" id="228410"/>
    <lineage>
        <taxon>Bacteria</taxon>
        <taxon>Pseudomonadati</taxon>
        <taxon>Pseudomonadota</taxon>
        <taxon>Betaproteobacteria</taxon>
        <taxon>Nitrosomonadales</taxon>
        <taxon>Nitrosomonadaceae</taxon>
        <taxon>Nitrosomonas</taxon>
    </lineage>
</organism>
<sequence>MSIERVCSLCFDNEDLSDWIVNEDGPRGCDACGKRDAPTCKLSELCAFIESRLSQYWGSADNQLFYVSAEGGYQGRTWDTYDLIVDEIGLSFPRAQNDRLLREILGHLTDQAWCDYDCGALDHDEALKFSWRQFCETIKHKRRFFFLSDGSDDRDSFTPASLLHEIAHSIEVIGLIREIPAGTKLWRARPDLNKGAKATATSFGPPPAEHALQSNRMNPPGIPMFYLASSQKTALLETRTMESRMGKWSVARSLLVLDLRRLPHVPGIFSKADRHYRLGLKFLHDFAVDIMTPVARDQRVHVDYLPSQVVTEYFRDYDFEAGRLDGIVYNSTVHLEGWNIALFANNVDLGLSRPTWGRAPEPWLTFIKSIRARI</sequence>
<dbReference type="HOGENOM" id="CLU_042379_1_0_4"/>
<dbReference type="Proteomes" id="UP000001416">
    <property type="component" value="Chromosome"/>
</dbReference>
<proteinExistence type="predicted"/>